<dbReference type="RefSeq" id="WP_104002565.1">
    <property type="nucleotide sequence ID" value="NZ_FNVQ01000001.1"/>
</dbReference>
<protein>
    <submittedName>
        <fullName evidence="1">Uncharacterized protein</fullName>
    </submittedName>
</protein>
<accession>A0A1H5YBR5</accession>
<proteinExistence type="predicted"/>
<evidence type="ECO:0000313" key="1">
    <source>
        <dbReference type="EMBL" id="SEG21087.1"/>
    </source>
</evidence>
<dbReference type="AlphaFoldDB" id="A0A1H5YBR5"/>
<name>A0A1H5YBR5_9GAMM</name>
<dbReference type="EMBL" id="FNVQ01000001">
    <property type="protein sequence ID" value="SEG21087.1"/>
    <property type="molecule type" value="Genomic_DNA"/>
</dbReference>
<organism evidence="1 2">
    <name type="scientific">Marinobacterium lutimaris</name>
    <dbReference type="NCBI Taxonomy" id="568106"/>
    <lineage>
        <taxon>Bacteria</taxon>
        <taxon>Pseudomonadati</taxon>
        <taxon>Pseudomonadota</taxon>
        <taxon>Gammaproteobacteria</taxon>
        <taxon>Oceanospirillales</taxon>
        <taxon>Oceanospirillaceae</taxon>
        <taxon>Marinobacterium</taxon>
    </lineage>
</organism>
<dbReference type="Proteomes" id="UP000236745">
    <property type="component" value="Unassembled WGS sequence"/>
</dbReference>
<sequence length="84" mass="9304">MERTELITERQRHNAMTLAMILANAEEHSALTDHLATCREVLHIPVRQLHEMATNLSESSQADIAAAGQVILKELEGMTDVVTP</sequence>
<reference evidence="1 2" key="1">
    <citation type="submission" date="2016-10" db="EMBL/GenBank/DDBJ databases">
        <authorList>
            <person name="de Groot N.N."/>
        </authorList>
    </citation>
    <scope>NUCLEOTIDE SEQUENCE [LARGE SCALE GENOMIC DNA]</scope>
    <source>
        <strain evidence="1 2">DSM 22012</strain>
    </source>
</reference>
<evidence type="ECO:0000313" key="2">
    <source>
        <dbReference type="Proteomes" id="UP000236745"/>
    </source>
</evidence>
<keyword evidence="2" id="KW-1185">Reference proteome</keyword>
<gene>
    <name evidence="1" type="ORF">SAMN05444390_1011684</name>
</gene>